<dbReference type="AlphaFoldDB" id="A0A8J4Q4U4"/>
<feature type="compositionally biased region" description="Polar residues" evidence="1">
    <location>
        <begin position="1"/>
        <end position="18"/>
    </location>
</feature>
<organism evidence="3 4">
    <name type="scientific">Castanea mollissima</name>
    <name type="common">Chinese chestnut</name>
    <dbReference type="NCBI Taxonomy" id="60419"/>
    <lineage>
        <taxon>Eukaryota</taxon>
        <taxon>Viridiplantae</taxon>
        <taxon>Streptophyta</taxon>
        <taxon>Embryophyta</taxon>
        <taxon>Tracheophyta</taxon>
        <taxon>Spermatophyta</taxon>
        <taxon>Magnoliopsida</taxon>
        <taxon>eudicotyledons</taxon>
        <taxon>Gunneridae</taxon>
        <taxon>Pentapetalae</taxon>
        <taxon>rosids</taxon>
        <taxon>fabids</taxon>
        <taxon>Fagales</taxon>
        <taxon>Fagaceae</taxon>
        <taxon>Castanea</taxon>
    </lineage>
</organism>
<name>A0A8J4Q4U4_9ROSI</name>
<sequence>MDSFNQTTGFRYNSSSNRMSHHSDDESEFSGILDIYVHHARNFHNICIYDNQDVYAKFSLAYNPDETLSTRIIKGSGKNPDFNENLRLKITKVDAVQTCEIWMLSRARNYLE</sequence>
<evidence type="ECO:0000313" key="4">
    <source>
        <dbReference type="Proteomes" id="UP000737018"/>
    </source>
</evidence>
<dbReference type="InterPro" id="IPR000008">
    <property type="entry name" value="C2_dom"/>
</dbReference>
<evidence type="ECO:0000259" key="2">
    <source>
        <dbReference type="PROSITE" id="PS50004"/>
    </source>
</evidence>
<dbReference type="PANTHER" id="PTHR31208:SF3">
    <property type="entry name" value="OS01G0953500 PROTEIN"/>
    <property type="match status" value="1"/>
</dbReference>
<dbReference type="InterPro" id="IPR035892">
    <property type="entry name" value="C2_domain_sf"/>
</dbReference>
<accession>A0A8J4Q4U4</accession>
<proteinExistence type="predicted"/>
<dbReference type="Gene3D" id="2.60.40.150">
    <property type="entry name" value="C2 domain"/>
    <property type="match status" value="1"/>
</dbReference>
<dbReference type="EMBL" id="JRKL02012497">
    <property type="protein sequence ID" value="KAF3945090.1"/>
    <property type="molecule type" value="Genomic_DNA"/>
</dbReference>
<evidence type="ECO:0000256" key="1">
    <source>
        <dbReference type="SAM" id="MobiDB-lite"/>
    </source>
</evidence>
<dbReference type="OrthoDB" id="270970at2759"/>
<keyword evidence="4" id="KW-1185">Reference proteome</keyword>
<feature type="domain" description="C2" evidence="2">
    <location>
        <begin position="13"/>
        <end position="112"/>
    </location>
</feature>
<dbReference type="Pfam" id="PF00168">
    <property type="entry name" value="C2"/>
    <property type="match status" value="1"/>
</dbReference>
<feature type="region of interest" description="Disordered" evidence="1">
    <location>
        <begin position="1"/>
        <end position="25"/>
    </location>
</feature>
<dbReference type="SUPFAM" id="SSF49562">
    <property type="entry name" value="C2 domain (Calcium/lipid-binding domain, CaLB)"/>
    <property type="match status" value="1"/>
</dbReference>
<reference evidence="3" key="1">
    <citation type="submission" date="2020-03" db="EMBL/GenBank/DDBJ databases">
        <title>Castanea mollissima Vanexum genome sequencing.</title>
        <authorList>
            <person name="Staton M."/>
        </authorList>
    </citation>
    <scope>NUCLEOTIDE SEQUENCE</scope>
    <source>
        <tissue evidence="3">Leaf</tissue>
    </source>
</reference>
<comment type="caution">
    <text evidence="3">The sequence shown here is derived from an EMBL/GenBank/DDBJ whole genome shotgun (WGS) entry which is preliminary data.</text>
</comment>
<dbReference type="PANTHER" id="PTHR31208">
    <property type="entry name" value="EXPRESSED PROTEIN"/>
    <property type="match status" value="1"/>
</dbReference>
<dbReference type="PROSITE" id="PS50004">
    <property type="entry name" value="C2"/>
    <property type="match status" value="1"/>
</dbReference>
<evidence type="ECO:0000313" key="3">
    <source>
        <dbReference type="EMBL" id="KAF3945090.1"/>
    </source>
</evidence>
<protein>
    <recommendedName>
        <fullName evidence="2">C2 domain-containing protein</fullName>
    </recommendedName>
</protein>
<gene>
    <name evidence="3" type="ORF">CMV_028500</name>
</gene>
<dbReference type="Proteomes" id="UP000737018">
    <property type="component" value="Unassembled WGS sequence"/>
</dbReference>